<dbReference type="AlphaFoldDB" id="A0A9E7PPW4"/>
<dbReference type="KEGG" id="mend:L6E24_01730"/>
<evidence type="ECO:0000313" key="1">
    <source>
        <dbReference type="EMBL" id="UUX92874.1"/>
    </source>
</evidence>
<dbReference type="RefSeq" id="WP_257743018.1">
    <property type="nucleotide sequence ID" value="NZ_CP096115.1"/>
</dbReference>
<dbReference type="Proteomes" id="UP001060368">
    <property type="component" value="Chromosome"/>
</dbReference>
<dbReference type="GeneID" id="74306375"/>
<protein>
    <submittedName>
        <fullName evidence="1">Uncharacterized protein</fullName>
    </submittedName>
</protein>
<sequence length="106" mass="11719">MVIELNILTTPHKNPGNRLISGDLRGEELKLKKRINLSAKGFEGIIDDLNQILFMDVAESDGDLGETEKQLIEAWSGVESGSINTGDAEYLLSVEKNPEKSFDEDN</sequence>
<proteinExistence type="predicted"/>
<keyword evidence="2" id="KW-1185">Reference proteome</keyword>
<name>A0A9E7PPW4_9EURY</name>
<organism evidence="1 2">
    <name type="scientific">Methanoplanus endosymbiosus</name>
    <dbReference type="NCBI Taxonomy" id="33865"/>
    <lineage>
        <taxon>Archaea</taxon>
        <taxon>Methanobacteriati</taxon>
        <taxon>Methanobacteriota</taxon>
        <taxon>Stenosarchaea group</taxon>
        <taxon>Methanomicrobia</taxon>
        <taxon>Methanomicrobiales</taxon>
        <taxon>Methanomicrobiaceae</taxon>
        <taxon>Methanoplanus</taxon>
    </lineage>
</organism>
<accession>A0A9E7PPW4</accession>
<reference evidence="1" key="1">
    <citation type="submission" date="2022-04" db="EMBL/GenBank/DDBJ databases">
        <title>Complete genome of Methanoplanus endosymbiosus DSM 3599.</title>
        <authorList>
            <person name="Chen S.-C."/>
            <person name="You Y.-T."/>
            <person name="Zhou Y.-Z."/>
            <person name="Lai M.-C."/>
        </authorList>
    </citation>
    <scope>NUCLEOTIDE SEQUENCE</scope>
    <source>
        <strain evidence="1">DSM 3599</strain>
    </source>
</reference>
<gene>
    <name evidence="1" type="ORF">L6E24_01730</name>
</gene>
<evidence type="ECO:0000313" key="2">
    <source>
        <dbReference type="Proteomes" id="UP001060368"/>
    </source>
</evidence>
<dbReference type="EMBL" id="CP096115">
    <property type="protein sequence ID" value="UUX92874.1"/>
    <property type="molecule type" value="Genomic_DNA"/>
</dbReference>